<dbReference type="Gene3D" id="2.40.50.100">
    <property type="match status" value="1"/>
</dbReference>
<proteinExistence type="predicted"/>
<dbReference type="STRING" id="653733.Selin_1665"/>
<evidence type="ECO:0000313" key="1">
    <source>
        <dbReference type="EMBL" id="ADU66395.1"/>
    </source>
</evidence>
<gene>
    <name evidence="1" type="ordered locus">Selin_1665</name>
</gene>
<dbReference type="eggNOG" id="COG0845">
    <property type="taxonomic scope" value="Bacteria"/>
</dbReference>
<reference evidence="1 2" key="1">
    <citation type="submission" date="2010-12" db="EMBL/GenBank/DDBJ databases">
        <title>Complete sequence of Desulfurispirillum indicum S5.</title>
        <authorList>
            <consortium name="US DOE Joint Genome Institute"/>
            <person name="Lucas S."/>
            <person name="Copeland A."/>
            <person name="Lapidus A."/>
            <person name="Cheng J.-F."/>
            <person name="Goodwin L."/>
            <person name="Pitluck S."/>
            <person name="Chertkov O."/>
            <person name="Held B."/>
            <person name="Detter J.C."/>
            <person name="Han C."/>
            <person name="Tapia R."/>
            <person name="Land M."/>
            <person name="Hauser L."/>
            <person name="Kyrpides N."/>
            <person name="Ivanova N."/>
            <person name="Mikhailova N."/>
            <person name="Haggblom M."/>
            <person name="Rauschenbach I."/>
            <person name="Bini E."/>
            <person name="Woyke T."/>
        </authorList>
    </citation>
    <scope>NUCLEOTIDE SEQUENCE [LARGE SCALE GENOMIC DNA]</scope>
    <source>
        <strain evidence="2">ATCC BAA-1389 / DSM 22839 / S5</strain>
    </source>
</reference>
<accession>E6W0Q0</accession>
<protein>
    <submittedName>
        <fullName evidence="1">Efflux transporter, RND family, MFP subunit</fullName>
    </submittedName>
</protein>
<sequence length="338" mass="38581">MPIRKRSLQFPVLALALTLLLTAPASSYTFLFHTIDRAKPLELTFIARKDPGGLHSLNTETGGILRQRHAQRFAVVPAGSVVARLENTSLEYELEQSRLLHTQRERELQRATRLRQQGLISSEAFDDIELAYQTERLRRQFLQRQVDKTTVRAQSEFYVTQTFGSIGEYMAPGTPLVEGYDTANFSLSITLPPFYAELFPHMDFFRRKRDGSLSVLEQAGISPVRESSGALRITFPDTFDEVDLNETVRIVGRLHSDYATIPFAAVFLDEGQYAVYTHRDGHIEKVILDDVVIFSDRISFHNQRQLTNYLRSVTGVTRHSEIEDILNHQPDAIEIQVR</sequence>
<dbReference type="Gene3D" id="1.10.287.470">
    <property type="entry name" value="Helix hairpin bin"/>
    <property type="match status" value="1"/>
</dbReference>
<evidence type="ECO:0000313" key="2">
    <source>
        <dbReference type="Proteomes" id="UP000002572"/>
    </source>
</evidence>
<dbReference type="RefSeq" id="WP_013506275.1">
    <property type="nucleotide sequence ID" value="NC_014836.1"/>
</dbReference>
<dbReference type="GO" id="GO:0015562">
    <property type="term" value="F:efflux transmembrane transporter activity"/>
    <property type="evidence" value="ECO:0007669"/>
    <property type="project" value="TreeGrafter"/>
</dbReference>
<dbReference type="GO" id="GO:1990281">
    <property type="term" value="C:efflux pump complex"/>
    <property type="evidence" value="ECO:0007669"/>
    <property type="project" value="TreeGrafter"/>
</dbReference>
<dbReference type="AlphaFoldDB" id="E6W0Q0"/>
<dbReference type="SUPFAM" id="SSF111369">
    <property type="entry name" value="HlyD-like secretion proteins"/>
    <property type="match status" value="1"/>
</dbReference>
<name>E6W0Q0_DESIS</name>
<dbReference type="PANTHER" id="PTHR30469:SF11">
    <property type="entry name" value="BLL4320 PROTEIN"/>
    <property type="match status" value="1"/>
</dbReference>
<dbReference type="Proteomes" id="UP000002572">
    <property type="component" value="Chromosome"/>
</dbReference>
<dbReference type="OrthoDB" id="9806939at2"/>
<dbReference type="PANTHER" id="PTHR30469">
    <property type="entry name" value="MULTIDRUG RESISTANCE PROTEIN MDTA"/>
    <property type="match status" value="1"/>
</dbReference>
<dbReference type="HOGENOM" id="CLU_820687_0_0_0"/>
<dbReference type="InParanoid" id="E6W0Q0"/>
<organism evidence="1 2">
    <name type="scientific">Desulfurispirillum indicum (strain ATCC BAA-1389 / DSM 22839 / S5)</name>
    <dbReference type="NCBI Taxonomy" id="653733"/>
    <lineage>
        <taxon>Bacteria</taxon>
        <taxon>Pseudomonadati</taxon>
        <taxon>Chrysiogenota</taxon>
        <taxon>Chrysiogenia</taxon>
        <taxon>Chrysiogenales</taxon>
        <taxon>Chrysiogenaceae</taxon>
        <taxon>Desulfurispirillum</taxon>
    </lineage>
</organism>
<keyword evidence="2" id="KW-1185">Reference proteome</keyword>
<dbReference type="KEGG" id="din:Selin_1665"/>
<dbReference type="EMBL" id="CP002432">
    <property type="protein sequence ID" value="ADU66395.1"/>
    <property type="molecule type" value="Genomic_DNA"/>
</dbReference>